<evidence type="ECO:0000313" key="3">
    <source>
        <dbReference type="Proteomes" id="UP000004925"/>
    </source>
</evidence>
<dbReference type="eggNOG" id="ENOG50336TW">
    <property type="taxonomic scope" value="Bacteria"/>
</dbReference>
<keyword evidence="1" id="KW-0175">Coiled coil</keyword>
<dbReference type="HOGENOM" id="CLU_2769936_0_0_0"/>
<dbReference type="SUPFAM" id="SSF57997">
    <property type="entry name" value="Tropomyosin"/>
    <property type="match status" value="1"/>
</dbReference>
<sequence>MENLDKENLVEKIKDLELKMKEIDLKIEEAKKEVKMLENNKENLTDLLDLYTRQLEYGKKDFKLRGSEK</sequence>
<dbReference type="EMBL" id="ACDE02000012">
    <property type="protein sequence ID" value="EEO39873.1"/>
    <property type="molecule type" value="Genomic_DNA"/>
</dbReference>
<dbReference type="Proteomes" id="UP000004925">
    <property type="component" value="Unassembled WGS sequence"/>
</dbReference>
<dbReference type="AlphaFoldDB" id="A0A0M1VTZ1"/>
<name>A0A0M1VTZ1_FUSVC</name>
<reference evidence="2 3" key="1">
    <citation type="submission" date="2011-10" db="EMBL/GenBank/DDBJ databases">
        <title>The Genome Sequence of Fusobacterium sp. 4_1_13.</title>
        <authorList>
            <consortium name="The Broad Institute Genome Sequencing Platform"/>
            <person name="Earl A."/>
            <person name="Ward D."/>
            <person name="Feldgarden M."/>
            <person name="Gevers D."/>
            <person name="Strauss J."/>
            <person name="Ambrose C."/>
            <person name="Allen-Vercoe E."/>
            <person name="Young S.K."/>
            <person name="Zeng Q."/>
            <person name="Gargeya S."/>
            <person name="Fitzgerald M."/>
            <person name="Haas B."/>
            <person name="Abouelleil A."/>
            <person name="Alvarado L."/>
            <person name="Arachchi H.M."/>
            <person name="Berlin A."/>
            <person name="Brown A."/>
            <person name="Chapman S.B."/>
            <person name="Chen Z."/>
            <person name="Dunbar C."/>
            <person name="Freedman E."/>
            <person name="Gearin G."/>
            <person name="Goldberg J."/>
            <person name="Griggs A."/>
            <person name="Gujja S."/>
            <person name="Heiman D."/>
            <person name="Howarth C."/>
            <person name="Larson L."/>
            <person name="Lui A."/>
            <person name="MacDonald P.J."/>
            <person name="Montmayeur A."/>
            <person name="Murphy C."/>
            <person name="Neiman D."/>
            <person name="Pearson M."/>
            <person name="Priest M."/>
            <person name="Roberts A."/>
            <person name="Saif S."/>
            <person name="Shea T."/>
            <person name="Shenoy N."/>
            <person name="Sisk P."/>
            <person name="Stolte C."/>
            <person name="Sykes S."/>
            <person name="Wortman J."/>
            <person name="Nusbaum C."/>
            <person name="Birren B."/>
        </authorList>
    </citation>
    <scope>NUCLEOTIDE SEQUENCE [LARGE SCALE GENOMIC DNA]</scope>
    <source>
        <strain evidence="2 3">4_1_13</strain>
    </source>
</reference>
<organism evidence="2 3">
    <name type="scientific">Fusobacterium vincentii 4_1_13</name>
    <dbReference type="NCBI Taxonomy" id="469606"/>
    <lineage>
        <taxon>Bacteria</taxon>
        <taxon>Fusobacteriati</taxon>
        <taxon>Fusobacteriota</taxon>
        <taxon>Fusobacteriia</taxon>
        <taxon>Fusobacteriales</taxon>
        <taxon>Fusobacteriaceae</taxon>
        <taxon>Fusobacterium</taxon>
    </lineage>
</organism>
<feature type="coiled-coil region" evidence="1">
    <location>
        <begin position="6"/>
        <end position="54"/>
    </location>
</feature>
<dbReference type="RefSeq" id="WP_005913263.1">
    <property type="nucleotide sequence ID" value="NZ_KQ235735.1"/>
</dbReference>
<evidence type="ECO:0000256" key="1">
    <source>
        <dbReference type="SAM" id="Coils"/>
    </source>
</evidence>
<accession>A0A0M1VTZ1</accession>
<gene>
    <name evidence="2" type="ORF">FSCG_00586</name>
</gene>
<comment type="caution">
    <text evidence="2">The sequence shown here is derived from an EMBL/GenBank/DDBJ whole genome shotgun (WGS) entry which is preliminary data.</text>
</comment>
<protein>
    <submittedName>
        <fullName evidence="2">Uncharacterized protein</fullName>
    </submittedName>
</protein>
<proteinExistence type="predicted"/>
<evidence type="ECO:0000313" key="2">
    <source>
        <dbReference type="EMBL" id="EEO39873.1"/>
    </source>
</evidence>